<keyword evidence="2" id="KW-1185">Reference proteome</keyword>
<evidence type="ECO:0000313" key="2">
    <source>
        <dbReference type="Proteomes" id="UP001220256"/>
    </source>
</evidence>
<name>A0ABQ8WAB8_PENCH</name>
<gene>
    <name evidence="1" type="ORF">N7505_008607</name>
</gene>
<dbReference type="Proteomes" id="UP001220256">
    <property type="component" value="Unassembled WGS sequence"/>
</dbReference>
<sequence>MERAFTIPRCRHNEADDTNYLILNAIPGG</sequence>
<organism evidence="1 2">
    <name type="scientific">Penicillium chrysogenum</name>
    <name type="common">Penicillium notatum</name>
    <dbReference type="NCBI Taxonomy" id="5076"/>
    <lineage>
        <taxon>Eukaryota</taxon>
        <taxon>Fungi</taxon>
        <taxon>Dikarya</taxon>
        <taxon>Ascomycota</taxon>
        <taxon>Pezizomycotina</taxon>
        <taxon>Eurotiomycetes</taxon>
        <taxon>Eurotiomycetidae</taxon>
        <taxon>Eurotiales</taxon>
        <taxon>Aspergillaceae</taxon>
        <taxon>Penicillium</taxon>
        <taxon>Penicillium chrysogenum species complex</taxon>
    </lineage>
</organism>
<protein>
    <submittedName>
        <fullName evidence="1">Uncharacterized protein</fullName>
    </submittedName>
</protein>
<dbReference type="EMBL" id="JAPVEB010000006">
    <property type="protein sequence ID" value="KAJ5261740.1"/>
    <property type="molecule type" value="Genomic_DNA"/>
</dbReference>
<accession>A0ABQ8WAB8</accession>
<comment type="caution">
    <text evidence="1">The sequence shown here is derived from an EMBL/GenBank/DDBJ whole genome shotgun (WGS) entry which is preliminary data.</text>
</comment>
<proteinExistence type="predicted"/>
<evidence type="ECO:0000313" key="1">
    <source>
        <dbReference type="EMBL" id="KAJ5261740.1"/>
    </source>
</evidence>
<reference evidence="1 2" key="1">
    <citation type="journal article" date="2023" name="IMA Fungus">
        <title>Comparative genomic study of the Penicillium genus elucidates a diverse pangenome and 15 lateral gene transfer events.</title>
        <authorList>
            <person name="Petersen C."/>
            <person name="Sorensen T."/>
            <person name="Nielsen M.R."/>
            <person name="Sondergaard T.E."/>
            <person name="Sorensen J.L."/>
            <person name="Fitzpatrick D.A."/>
            <person name="Frisvad J.C."/>
            <person name="Nielsen K.L."/>
        </authorList>
    </citation>
    <scope>NUCLEOTIDE SEQUENCE [LARGE SCALE GENOMIC DNA]</scope>
    <source>
        <strain evidence="1 2">IBT 3361</strain>
    </source>
</reference>